<dbReference type="EMBL" id="KZ613943">
    <property type="protein sequence ID" value="PMD42356.1"/>
    <property type="molecule type" value="Genomic_DNA"/>
</dbReference>
<evidence type="ECO:0000256" key="1">
    <source>
        <dbReference type="ARBA" id="ARBA00022723"/>
    </source>
</evidence>
<dbReference type="PANTHER" id="PTHR47660:SF3">
    <property type="entry name" value="FINGER DOMAIN PROTEIN, PUTATIVE (AFU_ORTHOLOGUE AFUA_4G03310)-RELATED"/>
    <property type="match status" value="1"/>
</dbReference>
<evidence type="ECO:0008006" key="8">
    <source>
        <dbReference type="Google" id="ProtNLM"/>
    </source>
</evidence>
<sequence length="460" mass="51432">MDTIVGLEELLVPLGSGLVFLVPEGRRVVIPDGLNARGAKPKALNATPTEQREIVPSLIGDTPNVENHQEARNVVDAVLDNEIFAFDQESANIGEDFLDWNDYNIDFTEFLDTQTNQGSFQYPASGSLSSARHSTPSTYRTVQAQQAISSPSVFMPGTPTSQVRSLISRPNKRTGAQSVANLILHTLKSYPLMMLRHQTLPPFIHPHSISSEVENDNMEPLNNCLSLVHMISSGIRGSRKLFWKNVRQECEHLFAEHLKLNRWELLAAMQALSIYLLIRLEEGETDYNNCDSILLATVIMMAQQLTLSHIERNTQSDSRACGLENSWRDWIFEESRRRLCVVYKVVNMLVYFEPATLCDLKTELVLAPLPAKKQLWEADNESVWKVENEREPGAQTDFGLTANGELVELDGSKLHCGNPAFVKKSLDGRNSSRRTENWGEWCSGMDGLGSLVMLAASFVG</sequence>
<dbReference type="OrthoDB" id="5423818at2759"/>
<evidence type="ECO:0000256" key="3">
    <source>
        <dbReference type="ARBA" id="ARBA00023015"/>
    </source>
</evidence>
<organism evidence="6 7">
    <name type="scientific">Hyaloscypha variabilis (strain UAMH 11265 / GT02V1 / F)</name>
    <name type="common">Meliniomyces variabilis</name>
    <dbReference type="NCBI Taxonomy" id="1149755"/>
    <lineage>
        <taxon>Eukaryota</taxon>
        <taxon>Fungi</taxon>
        <taxon>Dikarya</taxon>
        <taxon>Ascomycota</taxon>
        <taxon>Pezizomycotina</taxon>
        <taxon>Leotiomycetes</taxon>
        <taxon>Helotiales</taxon>
        <taxon>Hyaloscyphaceae</taxon>
        <taxon>Hyaloscypha</taxon>
        <taxon>Hyaloscypha variabilis</taxon>
    </lineage>
</organism>
<keyword evidence="4" id="KW-0804">Transcription</keyword>
<name>A0A2J6RV18_HYAVF</name>
<keyword evidence="3" id="KW-0805">Transcription regulation</keyword>
<keyword evidence="1" id="KW-0479">Metal-binding</keyword>
<dbReference type="STRING" id="1149755.A0A2J6RV18"/>
<protein>
    <recommendedName>
        <fullName evidence="8">Transcription factor domain-containing protein</fullName>
    </recommendedName>
</protein>
<evidence type="ECO:0000313" key="6">
    <source>
        <dbReference type="EMBL" id="PMD42356.1"/>
    </source>
</evidence>
<keyword evidence="7" id="KW-1185">Reference proteome</keyword>
<dbReference type="Proteomes" id="UP000235786">
    <property type="component" value="Unassembled WGS sequence"/>
</dbReference>
<dbReference type="AlphaFoldDB" id="A0A2J6RV18"/>
<dbReference type="GO" id="GO:0046872">
    <property type="term" value="F:metal ion binding"/>
    <property type="evidence" value="ECO:0007669"/>
    <property type="project" value="UniProtKB-KW"/>
</dbReference>
<keyword evidence="2" id="KW-0862">Zinc</keyword>
<reference evidence="6 7" key="1">
    <citation type="submission" date="2016-04" db="EMBL/GenBank/DDBJ databases">
        <title>A degradative enzymes factory behind the ericoid mycorrhizal symbiosis.</title>
        <authorList>
            <consortium name="DOE Joint Genome Institute"/>
            <person name="Martino E."/>
            <person name="Morin E."/>
            <person name="Grelet G."/>
            <person name="Kuo A."/>
            <person name="Kohler A."/>
            <person name="Daghino S."/>
            <person name="Barry K."/>
            <person name="Choi C."/>
            <person name="Cichocki N."/>
            <person name="Clum A."/>
            <person name="Copeland A."/>
            <person name="Hainaut M."/>
            <person name="Haridas S."/>
            <person name="Labutti K."/>
            <person name="Lindquist E."/>
            <person name="Lipzen A."/>
            <person name="Khouja H.-R."/>
            <person name="Murat C."/>
            <person name="Ohm R."/>
            <person name="Olson A."/>
            <person name="Spatafora J."/>
            <person name="Veneault-Fourrey C."/>
            <person name="Henrissat B."/>
            <person name="Grigoriev I."/>
            <person name="Martin F."/>
            <person name="Perotto S."/>
        </authorList>
    </citation>
    <scope>NUCLEOTIDE SEQUENCE [LARGE SCALE GENOMIC DNA]</scope>
    <source>
        <strain evidence="6 7">F</strain>
    </source>
</reference>
<dbReference type="PANTHER" id="PTHR47660">
    <property type="entry name" value="TRANSCRIPTION FACTOR WITH C2H2 AND ZN(2)-CYS(6) DNA BINDING DOMAIN (EUROFUNG)-RELATED-RELATED"/>
    <property type="match status" value="1"/>
</dbReference>
<evidence type="ECO:0000313" key="7">
    <source>
        <dbReference type="Proteomes" id="UP000235786"/>
    </source>
</evidence>
<keyword evidence="5" id="KW-0539">Nucleus</keyword>
<evidence type="ECO:0000256" key="5">
    <source>
        <dbReference type="ARBA" id="ARBA00023242"/>
    </source>
</evidence>
<proteinExistence type="predicted"/>
<evidence type="ECO:0000256" key="4">
    <source>
        <dbReference type="ARBA" id="ARBA00023163"/>
    </source>
</evidence>
<gene>
    <name evidence="6" type="ORF">L207DRAFT_622349</name>
</gene>
<evidence type="ECO:0000256" key="2">
    <source>
        <dbReference type="ARBA" id="ARBA00022833"/>
    </source>
</evidence>
<accession>A0A2J6RV18</accession>